<sequence length="157" mass="17184">MARWLIELAALHKYAPVASTYISSSYLAIAVGLVVSLCCVIVILSMCSFCDVIRRERVGDKASSSDGDASPAVTARQAFFASMTAKKSTMLGAQRLPKEEGSKVAAADHHQLLEQGKLSPNVWQRAILMGERCKRPNFSGLILYDEKGNPLPRRFPK</sequence>
<dbReference type="PANTHER" id="PTHR33237">
    <property type="entry name" value="F2P16.13 PROTEIN-RELATED"/>
    <property type="match status" value="1"/>
</dbReference>
<organism evidence="2 3">
    <name type="scientific">Adiantum capillus-veneris</name>
    <name type="common">Maidenhair fern</name>
    <dbReference type="NCBI Taxonomy" id="13818"/>
    <lineage>
        <taxon>Eukaryota</taxon>
        <taxon>Viridiplantae</taxon>
        <taxon>Streptophyta</taxon>
        <taxon>Embryophyta</taxon>
        <taxon>Tracheophyta</taxon>
        <taxon>Polypodiopsida</taxon>
        <taxon>Polypodiidae</taxon>
        <taxon>Polypodiales</taxon>
        <taxon>Pteridineae</taxon>
        <taxon>Pteridaceae</taxon>
        <taxon>Vittarioideae</taxon>
        <taxon>Adiantum</taxon>
    </lineage>
</organism>
<reference evidence="2" key="1">
    <citation type="submission" date="2021-01" db="EMBL/GenBank/DDBJ databases">
        <title>Adiantum capillus-veneris genome.</title>
        <authorList>
            <person name="Fang Y."/>
            <person name="Liao Q."/>
        </authorList>
    </citation>
    <scope>NUCLEOTIDE SEQUENCE</scope>
    <source>
        <strain evidence="2">H3</strain>
        <tissue evidence="2">Leaf</tissue>
    </source>
</reference>
<evidence type="ECO:0000313" key="2">
    <source>
        <dbReference type="EMBL" id="KAI5062674.1"/>
    </source>
</evidence>
<keyword evidence="1" id="KW-0472">Membrane</keyword>
<keyword evidence="1" id="KW-0812">Transmembrane</keyword>
<proteinExistence type="predicted"/>
<dbReference type="Proteomes" id="UP000886520">
    <property type="component" value="Chromosome 22"/>
</dbReference>
<comment type="caution">
    <text evidence="2">The sequence shown here is derived from an EMBL/GenBank/DDBJ whole genome shotgun (WGS) entry which is preliminary data.</text>
</comment>
<name>A0A9D4U6X2_ADICA</name>
<feature type="transmembrane region" description="Helical" evidence="1">
    <location>
        <begin position="26"/>
        <end position="47"/>
    </location>
</feature>
<dbReference type="PANTHER" id="PTHR33237:SF21">
    <property type="entry name" value="TRANSMEMBRANE PROTEIN"/>
    <property type="match status" value="1"/>
</dbReference>
<accession>A0A9D4U6X2</accession>
<evidence type="ECO:0000256" key="1">
    <source>
        <dbReference type="SAM" id="Phobius"/>
    </source>
</evidence>
<gene>
    <name evidence="2" type="ORF">GOP47_0023213</name>
</gene>
<dbReference type="OrthoDB" id="1874222at2759"/>
<protein>
    <submittedName>
        <fullName evidence="2">Uncharacterized protein</fullName>
    </submittedName>
</protein>
<dbReference type="EMBL" id="JABFUD020000022">
    <property type="protein sequence ID" value="KAI5062674.1"/>
    <property type="molecule type" value="Genomic_DNA"/>
</dbReference>
<keyword evidence="1" id="KW-1133">Transmembrane helix</keyword>
<keyword evidence="3" id="KW-1185">Reference proteome</keyword>
<dbReference type="AlphaFoldDB" id="A0A9D4U6X2"/>
<evidence type="ECO:0000313" key="3">
    <source>
        <dbReference type="Proteomes" id="UP000886520"/>
    </source>
</evidence>